<protein>
    <submittedName>
        <fullName evidence="1">Uncharacterized protein</fullName>
    </submittedName>
</protein>
<keyword evidence="2" id="KW-1185">Reference proteome</keyword>
<gene>
    <name evidence="1" type="ORF">EPIR_2259</name>
</gene>
<dbReference type="STRING" id="1161919.EPIR_2259"/>
<name>V5Z8S1_9GAMM</name>
<organism evidence="1 2">
    <name type="scientific">Erwinia piriflorinigrans CFBP 5888</name>
    <dbReference type="NCBI Taxonomy" id="1161919"/>
    <lineage>
        <taxon>Bacteria</taxon>
        <taxon>Pseudomonadati</taxon>
        <taxon>Pseudomonadota</taxon>
        <taxon>Gammaproteobacteria</taxon>
        <taxon>Enterobacterales</taxon>
        <taxon>Erwiniaceae</taxon>
        <taxon>Erwinia</taxon>
    </lineage>
</organism>
<dbReference type="AlphaFoldDB" id="V5Z8S1"/>
<sequence length="254" mass="29150">MNTELSPSPAYFQRHDTLLQQRSTVQSAEVIQQVNRALLAGERVSAAFYDLTLLKLLQQRKTLPLLTPEAEEEISRFIHQLKPLLAEEPDDFTQFTRLQHKIATCVQHFPWREANVALVQYKFFLRTYLRWHKTLAALHSTDDNQRVFTQIQKVLQKSSCRVALLGDAHQLYQLLAELLVSCRQKQEESHENQSLLASYIAAADLAARGIIAFAATAEALLRDHPLPTATQLAKRIKQHHISVVERTHPWFNTL</sequence>
<dbReference type="OrthoDB" id="6517825at2"/>
<dbReference type="RefSeq" id="WP_023655412.1">
    <property type="nucleotide sequence ID" value="NZ_CAHS01000015.1"/>
</dbReference>
<dbReference type="EMBL" id="CAHS01000015">
    <property type="protein sequence ID" value="CCG87624.1"/>
    <property type="molecule type" value="Genomic_DNA"/>
</dbReference>
<dbReference type="Proteomes" id="UP000018217">
    <property type="component" value="Unassembled WGS sequence"/>
</dbReference>
<proteinExistence type="predicted"/>
<evidence type="ECO:0000313" key="2">
    <source>
        <dbReference type="Proteomes" id="UP000018217"/>
    </source>
</evidence>
<accession>V5Z8S1</accession>
<comment type="caution">
    <text evidence="1">The sequence shown here is derived from an EMBL/GenBank/DDBJ whole genome shotgun (WGS) entry which is preliminary data.</text>
</comment>
<reference evidence="1 2" key="1">
    <citation type="journal article" date="2013" name="Syst. Appl. Microbiol.">
        <title>Phylogenetic position and virulence apparatus of the pear flower necrosis pathogen Erwinia piriflorinigrans CFBP 5888T as assessed by comparative genomics.</title>
        <authorList>
            <person name="Smits T.H."/>
            <person name="Rezzonico F."/>
            <person name="Lopez M.M."/>
            <person name="Blom J."/>
            <person name="Goesmann A."/>
            <person name="Frey J.E."/>
            <person name="Duffy B."/>
        </authorList>
    </citation>
    <scope>NUCLEOTIDE SEQUENCE [LARGE SCALE GENOMIC DNA]</scope>
    <source>
        <strain evidence="2">CFBP5888</strain>
    </source>
</reference>
<evidence type="ECO:0000313" key="1">
    <source>
        <dbReference type="EMBL" id="CCG87624.1"/>
    </source>
</evidence>